<evidence type="ECO:0000256" key="3">
    <source>
        <dbReference type="SAM" id="SignalP"/>
    </source>
</evidence>
<feature type="signal peptide" evidence="3">
    <location>
        <begin position="1"/>
        <end position="22"/>
    </location>
</feature>
<dbReference type="Proteomes" id="UP000236291">
    <property type="component" value="Unassembled WGS sequence"/>
</dbReference>
<accession>A0A2K3LM49</accession>
<reference evidence="4 5" key="2">
    <citation type="journal article" date="2017" name="Front. Plant Sci.">
        <title>Gene Classification and Mining of Molecular Markers Useful in Red Clover (Trifolium pratense) Breeding.</title>
        <authorList>
            <person name="Istvanek J."/>
            <person name="Dluhosova J."/>
            <person name="Dluhos P."/>
            <person name="Patkova L."/>
            <person name="Nedelnik J."/>
            <person name="Repkova J."/>
        </authorList>
    </citation>
    <scope>NUCLEOTIDE SEQUENCE [LARGE SCALE GENOMIC DNA]</scope>
    <source>
        <strain evidence="5">cv. Tatra</strain>
        <tissue evidence="4">Young leaves</tissue>
    </source>
</reference>
<evidence type="ECO:0000313" key="5">
    <source>
        <dbReference type="Proteomes" id="UP000236291"/>
    </source>
</evidence>
<dbReference type="Gramene" id="Tp57577_TGAC_v2_mRNA16062">
    <property type="protein sequence ID" value="Tp57577_TGAC_v2_mRNA16062"/>
    <property type="gene ID" value="Tp57577_TGAC_v2_gene15542"/>
</dbReference>
<sequence length="156" mass="15660">MAVTRFSVLLILISLLVNIASSADSPAPAPHSSVKSSSPSPTPAPNSSPISSPPAPTPTPANSPHSDSPPAPSPENSPSPSPSPDEADDTGVSHTGIGDVDKKSSGGGTSAGKKAGIALGVIAAVGVVAVGAMVYKKRRQNIQRSEYGYTARRELL</sequence>
<keyword evidence="2" id="KW-0472">Membrane</keyword>
<feature type="transmembrane region" description="Helical" evidence="2">
    <location>
        <begin position="115"/>
        <end position="135"/>
    </location>
</feature>
<dbReference type="EMBL" id="ASHM01036286">
    <property type="protein sequence ID" value="PNX79602.1"/>
    <property type="molecule type" value="Genomic_DNA"/>
</dbReference>
<dbReference type="AlphaFoldDB" id="A0A2K3LM49"/>
<feature type="chain" id="PRO_5014411149" evidence="3">
    <location>
        <begin position="23"/>
        <end position="156"/>
    </location>
</feature>
<feature type="region of interest" description="Disordered" evidence="1">
    <location>
        <begin position="22"/>
        <end position="112"/>
    </location>
</feature>
<evidence type="ECO:0000256" key="2">
    <source>
        <dbReference type="SAM" id="Phobius"/>
    </source>
</evidence>
<gene>
    <name evidence="4" type="ORF">L195_g035588</name>
</gene>
<dbReference type="STRING" id="57577.A0A2K3LM49"/>
<evidence type="ECO:0000256" key="1">
    <source>
        <dbReference type="SAM" id="MobiDB-lite"/>
    </source>
</evidence>
<keyword evidence="2" id="KW-1133">Transmembrane helix</keyword>
<comment type="caution">
    <text evidence="4">The sequence shown here is derived from an EMBL/GenBank/DDBJ whole genome shotgun (WGS) entry which is preliminary data.</text>
</comment>
<keyword evidence="2" id="KW-0812">Transmembrane</keyword>
<name>A0A2K3LM49_TRIPR</name>
<reference evidence="4 5" key="1">
    <citation type="journal article" date="2014" name="Am. J. Bot.">
        <title>Genome assembly and annotation for red clover (Trifolium pratense; Fabaceae).</title>
        <authorList>
            <person name="Istvanek J."/>
            <person name="Jaros M."/>
            <person name="Krenek A."/>
            <person name="Repkova J."/>
        </authorList>
    </citation>
    <scope>NUCLEOTIDE SEQUENCE [LARGE SCALE GENOMIC DNA]</scope>
    <source>
        <strain evidence="5">cv. Tatra</strain>
        <tissue evidence="4">Young leaves</tissue>
    </source>
</reference>
<feature type="compositionally biased region" description="Low complexity" evidence="1">
    <location>
        <begin position="22"/>
        <end position="39"/>
    </location>
</feature>
<feature type="compositionally biased region" description="Pro residues" evidence="1">
    <location>
        <begin position="40"/>
        <end position="83"/>
    </location>
</feature>
<evidence type="ECO:0000313" key="4">
    <source>
        <dbReference type="EMBL" id="PNX79602.1"/>
    </source>
</evidence>
<organism evidence="4 5">
    <name type="scientific">Trifolium pratense</name>
    <name type="common">Red clover</name>
    <dbReference type="NCBI Taxonomy" id="57577"/>
    <lineage>
        <taxon>Eukaryota</taxon>
        <taxon>Viridiplantae</taxon>
        <taxon>Streptophyta</taxon>
        <taxon>Embryophyta</taxon>
        <taxon>Tracheophyta</taxon>
        <taxon>Spermatophyta</taxon>
        <taxon>Magnoliopsida</taxon>
        <taxon>eudicotyledons</taxon>
        <taxon>Gunneridae</taxon>
        <taxon>Pentapetalae</taxon>
        <taxon>rosids</taxon>
        <taxon>fabids</taxon>
        <taxon>Fabales</taxon>
        <taxon>Fabaceae</taxon>
        <taxon>Papilionoideae</taxon>
        <taxon>50 kb inversion clade</taxon>
        <taxon>NPAAA clade</taxon>
        <taxon>Hologalegina</taxon>
        <taxon>IRL clade</taxon>
        <taxon>Trifolieae</taxon>
        <taxon>Trifolium</taxon>
    </lineage>
</organism>
<dbReference type="PANTHER" id="PTHR36721">
    <property type="entry name" value="PROLINE-RICH FAMILY PROTEIN"/>
    <property type="match status" value="1"/>
</dbReference>
<protein>
    <submittedName>
        <fullName evidence="4">Uncharacterized protein</fullName>
    </submittedName>
</protein>
<keyword evidence="3" id="KW-0732">Signal</keyword>
<proteinExistence type="predicted"/>
<dbReference type="PANTHER" id="PTHR36721:SF15">
    <property type="entry name" value="EN_SPM-LIKE TRANSPOSON PROTEIN"/>
    <property type="match status" value="1"/>
</dbReference>